<reference evidence="2 3" key="1">
    <citation type="submission" date="2015-03" db="EMBL/GenBank/DDBJ databases">
        <authorList>
            <person name="Hassan Y.I."/>
            <person name="Lepp D."/>
            <person name="Li X.-Z."/>
            <person name="Zhou T."/>
        </authorList>
    </citation>
    <scope>NUCLEOTIDE SEQUENCE [LARGE SCALE GENOMIC DNA]</scope>
    <source>
        <strain evidence="2 3">BD-c194</strain>
    </source>
</reference>
<dbReference type="STRING" id="443610.VE25_11870"/>
<evidence type="ECO:0000313" key="3">
    <source>
        <dbReference type="Proteomes" id="UP000033632"/>
    </source>
</evidence>
<dbReference type="Gene3D" id="2.30.40.10">
    <property type="entry name" value="Urease, subunit C, domain 1"/>
    <property type="match status" value="2"/>
</dbReference>
<keyword evidence="3" id="KW-1185">Reference proteome</keyword>
<sequence>MTELLVSNAVVVTRDSVINGSIAVSGGLIAEIGEGASQLREALDFEGDYLIPGFVEVHTDNLEKHLQPRPGVMWPSANAAVLSHDVQIAGAGITTVFDAVSVGEYSAASARRQMIVTTVETVSNPRIREVLKAEHLLHLRCELADPAVMDIYQPIAGNPFVKLVSLMDHTPGQRQWADLEKWRQFNRDKKWTDMEFEAMVAKRKADQAKHAEIHRRSVIALARHYGTVMASHDDTTREHVEEAVAEGIAISEFPTTLGAAGHAAKRGMKVVMGAPNVVRGGSHSGNVSAIELAQRGFLDGLSSDYVPASLMQAVFLLAGNDGIALPKAVAMVSANPAEMVGLTDRGVIEAGKRADFSRVRLVEGMPVVLGVWREGQRIC</sequence>
<dbReference type="NCBIfam" id="TIGR02318">
    <property type="entry name" value="phosphono_phnM"/>
    <property type="match status" value="1"/>
</dbReference>
<dbReference type="AlphaFoldDB" id="A0A0F5FTU6"/>
<dbReference type="PANTHER" id="PTHR43135">
    <property type="entry name" value="ALPHA-D-RIBOSE 1-METHYLPHOSPHONATE 5-TRIPHOSPHATE DIPHOSPHATASE"/>
    <property type="match status" value="1"/>
</dbReference>
<organism evidence="2 3">
    <name type="scientific">Devosia geojensis</name>
    <dbReference type="NCBI Taxonomy" id="443610"/>
    <lineage>
        <taxon>Bacteria</taxon>
        <taxon>Pseudomonadati</taxon>
        <taxon>Pseudomonadota</taxon>
        <taxon>Alphaproteobacteria</taxon>
        <taxon>Hyphomicrobiales</taxon>
        <taxon>Devosiaceae</taxon>
        <taxon>Devosia</taxon>
    </lineage>
</organism>
<comment type="caution">
    <text evidence="2">The sequence shown here is derived from an EMBL/GenBank/DDBJ whole genome shotgun (WGS) entry which is preliminary data.</text>
</comment>
<dbReference type="NCBIfam" id="NF011981">
    <property type="entry name" value="PRK15446.1-2"/>
    <property type="match status" value="1"/>
</dbReference>
<dbReference type="InterPro" id="IPR006680">
    <property type="entry name" value="Amidohydro-rel"/>
</dbReference>
<dbReference type="OrthoDB" id="9785413at2"/>
<dbReference type="InterPro" id="IPR011059">
    <property type="entry name" value="Metal-dep_hydrolase_composite"/>
</dbReference>
<evidence type="ECO:0000259" key="1">
    <source>
        <dbReference type="Pfam" id="PF01979"/>
    </source>
</evidence>
<dbReference type="CDD" id="cd01306">
    <property type="entry name" value="PhnM"/>
    <property type="match status" value="1"/>
</dbReference>
<dbReference type="SUPFAM" id="SSF51556">
    <property type="entry name" value="Metallo-dependent hydrolases"/>
    <property type="match status" value="1"/>
</dbReference>
<accession>A0A0F5FTU6</accession>
<evidence type="ECO:0000313" key="2">
    <source>
        <dbReference type="EMBL" id="KKB11587.1"/>
    </source>
</evidence>
<dbReference type="PANTHER" id="PTHR43135:SF3">
    <property type="entry name" value="ALPHA-D-RIBOSE 1-METHYLPHOSPHONATE 5-TRIPHOSPHATE DIPHOSPHATASE"/>
    <property type="match status" value="1"/>
</dbReference>
<dbReference type="Gene3D" id="3.20.20.140">
    <property type="entry name" value="Metal-dependent hydrolases"/>
    <property type="match status" value="1"/>
</dbReference>
<dbReference type="InterPro" id="IPR012696">
    <property type="entry name" value="PhnM"/>
</dbReference>
<dbReference type="InterPro" id="IPR051781">
    <property type="entry name" value="Metallo-dep_Hydrolase"/>
</dbReference>
<name>A0A0F5FTU6_9HYPH</name>
<dbReference type="GO" id="GO:0016810">
    <property type="term" value="F:hydrolase activity, acting on carbon-nitrogen (but not peptide) bonds"/>
    <property type="evidence" value="ECO:0007669"/>
    <property type="project" value="InterPro"/>
</dbReference>
<dbReference type="PIRSF" id="PIRSF038971">
    <property type="entry name" value="PhnM"/>
    <property type="match status" value="1"/>
</dbReference>
<dbReference type="GO" id="GO:0019700">
    <property type="term" value="P:organic phosphonate catabolic process"/>
    <property type="evidence" value="ECO:0007669"/>
    <property type="project" value="InterPro"/>
</dbReference>
<dbReference type="InterPro" id="IPR032466">
    <property type="entry name" value="Metal_Hydrolase"/>
</dbReference>
<feature type="domain" description="Amidohydrolase-related" evidence="1">
    <location>
        <begin position="50"/>
        <end position="359"/>
    </location>
</feature>
<dbReference type="RefSeq" id="WP_046108845.1">
    <property type="nucleotide sequence ID" value="NZ_JZEX01000110.1"/>
</dbReference>
<dbReference type="SUPFAM" id="SSF51338">
    <property type="entry name" value="Composite domain of metallo-dependent hydrolases"/>
    <property type="match status" value="1"/>
</dbReference>
<dbReference type="EMBL" id="JZEX01000110">
    <property type="protein sequence ID" value="KKB11587.1"/>
    <property type="molecule type" value="Genomic_DNA"/>
</dbReference>
<gene>
    <name evidence="2" type="ORF">VE25_11870</name>
</gene>
<dbReference type="PATRIC" id="fig|443610.3.peg.582"/>
<protein>
    <submittedName>
        <fullName evidence="2">Phosphonate metabolism protein PhnM</fullName>
    </submittedName>
</protein>
<dbReference type="Pfam" id="PF01979">
    <property type="entry name" value="Amidohydro_1"/>
    <property type="match status" value="1"/>
</dbReference>
<dbReference type="NCBIfam" id="NF011990">
    <property type="entry name" value="PRK15446.2-6"/>
    <property type="match status" value="1"/>
</dbReference>
<dbReference type="Proteomes" id="UP000033632">
    <property type="component" value="Unassembled WGS sequence"/>
</dbReference>
<proteinExistence type="predicted"/>
<dbReference type="NCBIfam" id="NF011984">
    <property type="entry name" value="PRK15446.1-5"/>
    <property type="match status" value="1"/>
</dbReference>